<accession>A0AA40AEU8</accession>
<keyword evidence="3" id="KW-1185">Reference proteome</keyword>
<protein>
    <recommendedName>
        <fullName evidence="4">Secreted protein</fullName>
    </recommendedName>
</protein>
<gene>
    <name evidence="2" type="ORF">B0H67DRAFT_214094</name>
</gene>
<evidence type="ECO:0000313" key="3">
    <source>
        <dbReference type="Proteomes" id="UP001172102"/>
    </source>
</evidence>
<name>A0AA40AEU8_9PEZI</name>
<evidence type="ECO:0000313" key="2">
    <source>
        <dbReference type="EMBL" id="KAK0714504.1"/>
    </source>
</evidence>
<keyword evidence="1" id="KW-0732">Signal</keyword>
<organism evidence="2 3">
    <name type="scientific">Lasiosphaeris hirsuta</name>
    <dbReference type="NCBI Taxonomy" id="260670"/>
    <lineage>
        <taxon>Eukaryota</taxon>
        <taxon>Fungi</taxon>
        <taxon>Dikarya</taxon>
        <taxon>Ascomycota</taxon>
        <taxon>Pezizomycotina</taxon>
        <taxon>Sordariomycetes</taxon>
        <taxon>Sordariomycetidae</taxon>
        <taxon>Sordariales</taxon>
        <taxon>Lasiosphaeriaceae</taxon>
        <taxon>Lasiosphaeris</taxon>
    </lineage>
</organism>
<sequence>MLGRSATSSSIMLLPWIIWPACVGHEHQGEQTERPAAALDLGWAQAAKECMATAGHRARYLCQHTMSRSRGWGPAFLAPDHQPRNLKRAWAGKVCVYVLGRLARLSGGSQQPQLGALSDPSCIWSASLLLTMPVRAPSLVETDECRGLYAGQS</sequence>
<reference evidence="2" key="1">
    <citation type="submission" date="2023-06" db="EMBL/GenBank/DDBJ databases">
        <title>Genome-scale phylogeny and comparative genomics of the fungal order Sordariales.</title>
        <authorList>
            <consortium name="Lawrence Berkeley National Laboratory"/>
            <person name="Hensen N."/>
            <person name="Bonometti L."/>
            <person name="Westerberg I."/>
            <person name="Brannstrom I.O."/>
            <person name="Guillou S."/>
            <person name="Cros-Aarteil S."/>
            <person name="Calhoun S."/>
            <person name="Haridas S."/>
            <person name="Kuo A."/>
            <person name="Mondo S."/>
            <person name="Pangilinan J."/>
            <person name="Riley R."/>
            <person name="Labutti K."/>
            <person name="Andreopoulos B."/>
            <person name="Lipzen A."/>
            <person name="Chen C."/>
            <person name="Yanf M."/>
            <person name="Daum C."/>
            <person name="Ng V."/>
            <person name="Clum A."/>
            <person name="Steindorff A."/>
            <person name="Ohm R."/>
            <person name="Martin F."/>
            <person name="Silar P."/>
            <person name="Natvig D."/>
            <person name="Lalanne C."/>
            <person name="Gautier V."/>
            <person name="Ament-Velasquez S.L."/>
            <person name="Kruys A."/>
            <person name="Hutchinson M.I."/>
            <person name="Powell A.J."/>
            <person name="Barry K."/>
            <person name="Miller A.N."/>
            <person name="Grigoriev I.V."/>
            <person name="Debuchy R."/>
            <person name="Gladieux P."/>
            <person name="Thoren M.H."/>
            <person name="Johannesson H."/>
        </authorList>
    </citation>
    <scope>NUCLEOTIDE SEQUENCE</scope>
    <source>
        <strain evidence="2">SMH4607-1</strain>
    </source>
</reference>
<feature type="signal peptide" evidence="1">
    <location>
        <begin position="1"/>
        <end position="24"/>
    </location>
</feature>
<evidence type="ECO:0008006" key="4">
    <source>
        <dbReference type="Google" id="ProtNLM"/>
    </source>
</evidence>
<proteinExistence type="predicted"/>
<evidence type="ECO:0000256" key="1">
    <source>
        <dbReference type="SAM" id="SignalP"/>
    </source>
</evidence>
<dbReference type="AlphaFoldDB" id="A0AA40AEU8"/>
<dbReference type="EMBL" id="JAUKUA010000004">
    <property type="protein sequence ID" value="KAK0714504.1"/>
    <property type="molecule type" value="Genomic_DNA"/>
</dbReference>
<comment type="caution">
    <text evidence="2">The sequence shown here is derived from an EMBL/GenBank/DDBJ whole genome shotgun (WGS) entry which is preliminary data.</text>
</comment>
<feature type="chain" id="PRO_5041271654" description="Secreted protein" evidence="1">
    <location>
        <begin position="25"/>
        <end position="153"/>
    </location>
</feature>
<dbReference type="Proteomes" id="UP001172102">
    <property type="component" value="Unassembled WGS sequence"/>
</dbReference>